<dbReference type="Gene3D" id="3.50.40.10">
    <property type="entry name" value="Phenylalanyl-trna Synthetase, Chain B, domain 3"/>
    <property type="match status" value="1"/>
</dbReference>
<dbReference type="GO" id="GO:0006432">
    <property type="term" value="P:phenylalanyl-tRNA aminoacylation"/>
    <property type="evidence" value="ECO:0007669"/>
    <property type="project" value="InterPro"/>
</dbReference>
<dbReference type="InterPro" id="IPR020825">
    <property type="entry name" value="Phe-tRNA_synthase-like_B3/B4"/>
</dbReference>
<dbReference type="EC" id="6.1.1.20" evidence="2"/>
<organism evidence="2">
    <name type="scientific">hydrothermal vent metagenome</name>
    <dbReference type="NCBI Taxonomy" id="652676"/>
    <lineage>
        <taxon>unclassified sequences</taxon>
        <taxon>metagenomes</taxon>
        <taxon>ecological metagenomes</taxon>
    </lineage>
</organism>
<proteinExistence type="predicted"/>
<keyword evidence="2" id="KW-0436">Ligase</keyword>
<gene>
    <name evidence="2" type="ORF">MNBD_PLANCTO03-62</name>
</gene>
<dbReference type="GO" id="GO:0009328">
    <property type="term" value="C:phenylalanine-tRNA ligase complex"/>
    <property type="evidence" value="ECO:0007669"/>
    <property type="project" value="TreeGrafter"/>
</dbReference>
<evidence type="ECO:0000313" key="2">
    <source>
        <dbReference type="EMBL" id="VAX42691.1"/>
    </source>
</evidence>
<dbReference type="SMART" id="SM00873">
    <property type="entry name" value="B3_4"/>
    <property type="match status" value="1"/>
</dbReference>
<dbReference type="PANTHER" id="PTHR10947:SF0">
    <property type="entry name" value="PHENYLALANINE--TRNA LIGASE BETA SUBUNIT"/>
    <property type="match status" value="1"/>
</dbReference>
<feature type="domain" description="B5" evidence="1">
    <location>
        <begin position="291"/>
        <end position="367"/>
    </location>
</feature>
<name>A0A3B1DUU7_9ZZZZ</name>
<dbReference type="AlphaFoldDB" id="A0A3B1DUU7"/>
<feature type="non-terminal residue" evidence="2">
    <location>
        <position position="414"/>
    </location>
</feature>
<dbReference type="GO" id="GO:0000287">
    <property type="term" value="F:magnesium ion binding"/>
    <property type="evidence" value="ECO:0007669"/>
    <property type="project" value="InterPro"/>
</dbReference>
<reference evidence="2" key="1">
    <citation type="submission" date="2018-06" db="EMBL/GenBank/DDBJ databases">
        <authorList>
            <person name="Zhirakovskaya E."/>
        </authorList>
    </citation>
    <scope>NUCLEOTIDE SEQUENCE</scope>
</reference>
<dbReference type="InterPro" id="IPR045060">
    <property type="entry name" value="Phe-tRNA-ligase_IIc_bsu"/>
</dbReference>
<dbReference type="Pfam" id="PF03483">
    <property type="entry name" value="B3_4"/>
    <property type="match status" value="1"/>
</dbReference>
<accession>A0A3B1DUU7</accession>
<dbReference type="InterPro" id="IPR009061">
    <property type="entry name" value="DNA-bd_dom_put_sf"/>
</dbReference>
<dbReference type="Pfam" id="PF03484">
    <property type="entry name" value="B5"/>
    <property type="match status" value="1"/>
</dbReference>
<dbReference type="PANTHER" id="PTHR10947">
    <property type="entry name" value="PHENYLALANYL-TRNA SYNTHETASE BETA CHAIN AND LEUCINE-RICH REPEAT-CONTAINING PROTEIN 47"/>
    <property type="match status" value="1"/>
</dbReference>
<dbReference type="EMBL" id="UOGK01000739">
    <property type="protein sequence ID" value="VAX42691.1"/>
    <property type="molecule type" value="Genomic_DNA"/>
</dbReference>
<dbReference type="InterPro" id="IPR005146">
    <property type="entry name" value="B3/B4_tRNA-bd"/>
</dbReference>
<dbReference type="SUPFAM" id="SSF56037">
    <property type="entry name" value="PheT/TilS domain"/>
    <property type="match status" value="1"/>
</dbReference>
<sequence>MNCFIPWLNRYLSPGDVTPEEADRLLTAAGFPIEDETALDSGAVVLDVEITSNRGDCLSHLGLAREVAAGSGRRLVAPEWADPPRTAGPIAKALTLRNETPEVCPRFTAQVLKGVKVGPSPAWLVELLEAIGQRPINNVVDVTNFLTFELGHPCHVFDLDKLAGQSLIIRWAHKGEKLRTLDGKDRTLLPTELVVADAERAQSLAGVIGGAESEVDDSTTGVVLEMATWDPVTIRNAARRMAIRTDAAHRFERTVDPREIDFAARRAAALLVELTGGELCEGMLSEGQEPAPRTVVELRTSRAREIIGTEIPDAEQADLLSRIEIGVETPSPGRLRCEIPPFRHDLSREIDLIEEVARLKGFDAIPILDRMPIVARHPQESERAVTAIGTILSGLGFYETVTISFVSKQAAGPF</sequence>
<dbReference type="SUPFAM" id="SSF46955">
    <property type="entry name" value="Putative DNA-binding domain"/>
    <property type="match status" value="2"/>
</dbReference>
<dbReference type="InterPro" id="IPR005147">
    <property type="entry name" value="tRNA_synthase_B5-dom"/>
</dbReference>
<dbReference type="Gene3D" id="3.30.56.10">
    <property type="match status" value="2"/>
</dbReference>
<dbReference type="SMART" id="SM00874">
    <property type="entry name" value="B5"/>
    <property type="match status" value="1"/>
</dbReference>
<dbReference type="GO" id="GO:0003723">
    <property type="term" value="F:RNA binding"/>
    <property type="evidence" value="ECO:0007669"/>
    <property type="project" value="InterPro"/>
</dbReference>
<dbReference type="PROSITE" id="PS51483">
    <property type="entry name" value="B5"/>
    <property type="match status" value="1"/>
</dbReference>
<evidence type="ECO:0000259" key="1">
    <source>
        <dbReference type="PROSITE" id="PS51483"/>
    </source>
</evidence>
<protein>
    <submittedName>
        <fullName evidence="2">Phenylalanyl-tRNA synthetase beta chain</fullName>
        <ecNumber evidence="2">6.1.1.20</ecNumber>
    </submittedName>
</protein>
<dbReference type="GO" id="GO:0004826">
    <property type="term" value="F:phenylalanine-tRNA ligase activity"/>
    <property type="evidence" value="ECO:0007669"/>
    <property type="project" value="UniProtKB-EC"/>
</dbReference>
<keyword evidence="2" id="KW-0030">Aminoacyl-tRNA synthetase</keyword>
<dbReference type="GO" id="GO:0005524">
    <property type="term" value="F:ATP binding"/>
    <property type="evidence" value="ECO:0007669"/>
    <property type="project" value="InterPro"/>
</dbReference>